<evidence type="ECO:0000256" key="2">
    <source>
        <dbReference type="ARBA" id="ARBA00023125"/>
    </source>
</evidence>
<dbReference type="AlphaFoldDB" id="A0A0B6YVS6"/>
<dbReference type="PANTHER" id="PTHR23351:SF24">
    <property type="entry name" value="ACTIVATING TRANSCRIPTION FACTOR 3-RELATED"/>
    <property type="match status" value="1"/>
</dbReference>
<dbReference type="PROSITE" id="PS50217">
    <property type="entry name" value="BZIP"/>
    <property type="match status" value="1"/>
</dbReference>
<feature type="compositionally biased region" description="Basic and acidic residues" evidence="4">
    <location>
        <begin position="149"/>
        <end position="159"/>
    </location>
</feature>
<protein>
    <recommendedName>
        <fullName evidence="5">BZIP domain-containing protein</fullName>
    </recommendedName>
</protein>
<dbReference type="GO" id="GO:0000978">
    <property type="term" value="F:RNA polymerase II cis-regulatory region sequence-specific DNA binding"/>
    <property type="evidence" value="ECO:0007669"/>
    <property type="project" value="TreeGrafter"/>
</dbReference>
<dbReference type="EMBL" id="HACG01012685">
    <property type="protein sequence ID" value="CEK59550.1"/>
    <property type="molecule type" value="Transcribed_RNA"/>
</dbReference>
<reference evidence="6" key="1">
    <citation type="submission" date="2014-12" db="EMBL/GenBank/DDBJ databases">
        <title>Insight into the proteome of Arion vulgaris.</title>
        <authorList>
            <person name="Aradska J."/>
            <person name="Bulat T."/>
            <person name="Smidak R."/>
            <person name="Sarate P."/>
            <person name="Gangsoo J."/>
            <person name="Sialana F."/>
            <person name="Bilban M."/>
            <person name="Lubec G."/>
        </authorList>
    </citation>
    <scope>NUCLEOTIDE SEQUENCE</scope>
    <source>
        <tissue evidence="6">Skin</tissue>
    </source>
</reference>
<evidence type="ECO:0000256" key="4">
    <source>
        <dbReference type="SAM" id="MobiDB-lite"/>
    </source>
</evidence>
<feature type="region of interest" description="Disordered" evidence="4">
    <location>
        <begin position="142"/>
        <end position="165"/>
    </location>
</feature>
<evidence type="ECO:0000256" key="1">
    <source>
        <dbReference type="ARBA" id="ARBA00023015"/>
    </source>
</evidence>
<dbReference type="GO" id="GO:0000981">
    <property type="term" value="F:DNA-binding transcription factor activity, RNA polymerase II-specific"/>
    <property type="evidence" value="ECO:0007669"/>
    <property type="project" value="TreeGrafter"/>
</dbReference>
<dbReference type="GO" id="GO:0005634">
    <property type="term" value="C:nucleus"/>
    <property type="evidence" value="ECO:0007669"/>
    <property type="project" value="TreeGrafter"/>
</dbReference>
<name>A0A0B6YVS6_9EUPU</name>
<evidence type="ECO:0000259" key="5">
    <source>
        <dbReference type="PROSITE" id="PS50217"/>
    </source>
</evidence>
<feature type="domain" description="BZIP" evidence="5">
    <location>
        <begin position="112"/>
        <end position="158"/>
    </location>
</feature>
<dbReference type="PROSITE" id="PS00036">
    <property type="entry name" value="BZIP_BASIC"/>
    <property type="match status" value="1"/>
</dbReference>
<dbReference type="Pfam" id="PF00170">
    <property type="entry name" value="bZIP_1"/>
    <property type="match status" value="1"/>
</dbReference>
<dbReference type="Gene3D" id="1.20.5.170">
    <property type="match status" value="1"/>
</dbReference>
<keyword evidence="2" id="KW-0238">DNA-binding</keyword>
<sequence>MTFQSNMNIKEESLSPSSSCVSSSDGSNVYMFNYPMNVGSTRDQCDTPELSDGSPPVKRIRCENDDLLTSNPETKKKLKNVVLGRRRARGVMDIPTSLFPTPISYQLTPADIEKRVRRKKQNREAAKRCRAKKKAEQDLFAQETATHAETNEKLQEEIRSNLQTI</sequence>
<dbReference type="SUPFAM" id="SSF57959">
    <property type="entry name" value="Leucine zipper domain"/>
    <property type="match status" value="1"/>
</dbReference>
<dbReference type="InterPro" id="IPR046347">
    <property type="entry name" value="bZIP_sf"/>
</dbReference>
<evidence type="ECO:0000256" key="3">
    <source>
        <dbReference type="ARBA" id="ARBA00023163"/>
    </source>
</evidence>
<proteinExistence type="predicted"/>
<feature type="non-terminal residue" evidence="6">
    <location>
        <position position="165"/>
    </location>
</feature>
<dbReference type="PANTHER" id="PTHR23351">
    <property type="entry name" value="FOS TRANSCRIPTION FACTOR-RELATED"/>
    <property type="match status" value="1"/>
</dbReference>
<accession>A0A0B6YVS6</accession>
<feature type="region of interest" description="Disordered" evidence="4">
    <location>
        <begin position="1"/>
        <end position="22"/>
    </location>
</feature>
<keyword evidence="1" id="KW-0805">Transcription regulation</keyword>
<evidence type="ECO:0000313" key="6">
    <source>
        <dbReference type="EMBL" id="CEK59550.1"/>
    </source>
</evidence>
<organism evidence="6">
    <name type="scientific">Arion vulgaris</name>
    <dbReference type="NCBI Taxonomy" id="1028688"/>
    <lineage>
        <taxon>Eukaryota</taxon>
        <taxon>Metazoa</taxon>
        <taxon>Spiralia</taxon>
        <taxon>Lophotrochozoa</taxon>
        <taxon>Mollusca</taxon>
        <taxon>Gastropoda</taxon>
        <taxon>Heterobranchia</taxon>
        <taxon>Euthyneura</taxon>
        <taxon>Panpulmonata</taxon>
        <taxon>Eupulmonata</taxon>
        <taxon>Stylommatophora</taxon>
        <taxon>Helicina</taxon>
        <taxon>Arionoidea</taxon>
        <taxon>Arionidae</taxon>
        <taxon>Arion</taxon>
    </lineage>
</organism>
<keyword evidence="3" id="KW-0804">Transcription</keyword>
<gene>
    <name evidence="6" type="primary">ORF36674</name>
</gene>
<dbReference type="InterPro" id="IPR000837">
    <property type="entry name" value="AP-1"/>
</dbReference>
<dbReference type="InterPro" id="IPR004827">
    <property type="entry name" value="bZIP"/>
</dbReference>